<name>A0A6L8VDC0_9RHOB</name>
<comment type="cofactor">
    <cofactor evidence="1">
        <name>FAD</name>
        <dbReference type="ChEBI" id="CHEBI:57692"/>
    </cofactor>
</comment>
<gene>
    <name evidence="7" type="ORF">GS660_01035</name>
</gene>
<comment type="caution">
    <text evidence="7">The sequence shown here is derived from an EMBL/GenBank/DDBJ whole genome shotgun (WGS) entry which is preliminary data.</text>
</comment>
<comment type="similarity">
    <text evidence="2">Belongs to the FAD-binding oxidoreductase/transferase type 4 family.</text>
</comment>
<dbReference type="AlphaFoldDB" id="A0A6L8VDC0"/>
<dbReference type="GO" id="GO:0022904">
    <property type="term" value="P:respiratory electron transport chain"/>
    <property type="evidence" value="ECO:0007669"/>
    <property type="project" value="TreeGrafter"/>
</dbReference>
<accession>A0A6L8VDC0</accession>
<dbReference type="PANTHER" id="PTHR43716:SF1">
    <property type="entry name" value="D-2-HYDROXYGLUTARATE DEHYDROGENASE, MITOCHONDRIAL"/>
    <property type="match status" value="1"/>
</dbReference>
<dbReference type="Gene3D" id="3.30.70.2190">
    <property type="match status" value="1"/>
</dbReference>
<evidence type="ECO:0000256" key="2">
    <source>
        <dbReference type="ARBA" id="ARBA00008000"/>
    </source>
</evidence>
<dbReference type="InterPro" id="IPR016167">
    <property type="entry name" value="FAD-bd_PCMH_sub1"/>
</dbReference>
<keyword evidence="5" id="KW-0560">Oxidoreductase</keyword>
<dbReference type="InterPro" id="IPR006094">
    <property type="entry name" value="Oxid_FAD_bind_N"/>
</dbReference>
<evidence type="ECO:0000256" key="1">
    <source>
        <dbReference type="ARBA" id="ARBA00001974"/>
    </source>
</evidence>
<dbReference type="Gene3D" id="3.30.70.2740">
    <property type="match status" value="1"/>
</dbReference>
<dbReference type="InterPro" id="IPR016166">
    <property type="entry name" value="FAD-bd_PCMH"/>
</dbReference>
<dbReference type="InterPro" id="IPR016171">
    <property type="entry name" value="Vanillyl_alc_oxidase_C-sub2"/>
</dbReference>
<dbReference type="PROSITE" id="PS51387">
    <property type="entry name" value="FAD_PCMH"/>
    <property type="match status" value="1"/>
</dbReference>
<evidence type="ECO:0000313" key="8">
    <source>
        <dbReference type="Proteomes" id="UP000477083"/>
    </source>
</evidence>
<evidence type="ECO:0000259" key="6">
    <source>
        <dbReference type="PROSITE" id="PS51387"/>
    </source>
</evidence>
<feature type="domain" description="FAD-binding PCMH-type" evidence="6">
    <location>
        <begin position="46"/>
        <end position="226"/>
    </location>
</feature>
<dbReference type="GO" id="GO:0071949">
    <property type="term" value="F:FAD binding"/>
    <property type="evidence" value="ECO:0007669"/>
    <property type="project" value="InterPro"/>
</dbReference>
<dbReference type="Proteomes" id="UP000477083">
    <property type="component" value="Unassembled WGS sequence"/>
</dbReference>
<proteinExistence type="inferred from homology"/>
<dbReference type="InterPro" id="IPR016169">
    <property type="entry name" value="FAD-bd_PCMH_sub2"/>
</dbReference>
<sequence length="470" mass="49523">MTDQQPIPAAGAEPALLDRLARALPPAALLTGDAIGPRYQEDRRDRFSAAPRFVLRPETTAEVAAALSACNDFGQPLVVQGGRTGLSGGHRIIAGEAVLSLERLTSLGAVSPESATITAQAGVPLQLVQEAASRAGLMFGVDIGARGSATIGGNIATNAGGIRVMRYGMFRAQVAGLEAVLADGTVLNTMKEVEKDNAGPDLGQLFIGSEGILGVVTCARLRLHPAPAIMANAFLALPSTDAALVLLQRLRSALGGMLSAFEIMLPEAYHGVCRFLRMTPPLATEAPVYVLAEIQAGPLAPQAEDMFAATLMAAVEAGDVLDAIVSQSSREFQVLWDMRDGCAEFVRTLDHIASGDISVPVARIPAFLRESQAALREIDPDTAFLAFGHMGDGNLHYVFCTPQKAEAMDRLLRMVTAYGGSISAEHGIGVDKKSWLHLSRSPAEIATLRALKAALDPHGILNPGRIFDPL</sequence>
<dbReference type="Gene3D" id="1.10.45.10">
    <property type="entry name" value="Vanillyl-alcohol Oxidase, Chain A, domain 4"/>
    <property type="match status" value="1"/>
</dbReference>
<dbReference type="EMBL" id="WWNR01000001">
    <property type="protein sequence ID" value="MZQ87676.1"/>
    <property type="molecule type" value="Genomic_DNA"/>
</dbReference>
<dbReference type="Gene3D" id="3.30.43.10">
    <property type="entry name" value="Uridine Diphospho-n-acetylenolpyruvylglucosamine Reductase, domain 2"/>
    <property type="match status" value="1"/>
</dbReference>
<protein>
    <submittedName>
        <fullName evidence="7">FAD-binding protein</fullName>
    </submittedName>
</protein>
<evidence type="ECO:0000256" key="3">
    <source>
        <dbReference type="ARBA" id="ARBA00022630"/>
    </source>
</evidence>
<evidence type="ECO:0000313" key="7">
    <source>
        <dbReference type="EMBL" id="MZQ87676.1"/>
    </source>
</evidence>
<dbReference type="PANTHER" id="PTHR43716">
    <property type="entry name" value="D-2-HYDROXYGLUTARATE DEHYDROGENASE, MITOCHONDRIAL"/>
    <property type="match status" value="1"/>
</dbReference>
<dbReference type="InterPro" id="IPR004113">
    <property type="entry name" value="FAD-bd_oxidored_4_C"/>
</dbReference>
<dbReference type="InterPro" id="IPR036318">
    <property type="entry name" value="FAD-bd_PCMH-like_sf"/>
</dbReference>
<dbReference type="RefSeq" id="WP_161342503.1">
    <property type="nucleotide sequence ID" value="NZ_BMGW01000001.1"/>
</dbReference>
<dbReference type="SUPFAM" id="SSF55103">
    <property type="entry name" value="FAD-linked oxidases, C-terminal domain"/>
    <property type="match status" value="1"/>
</dbReference>
<keyword evidence="4" id="KW-0274">FAD</keyword>
<dbReference type="InterPro" id="IPR051264">
    <property type="entry name" value="FAD-oxidored/transferase_4"/>
</dbReference>
<keyword evidence="3" id="KW-0285">Flavoprotein</keyword>
<dbReference type="Pfam" id="PF01565">
    <property type="entry name" value="FAD_binding_4"/>
    <property type="match status" value="1"/>
</dbReference>
<dbReference type="InterPro" id="IPR016164">
    <property type="entry name" value="FAD-linked_Oxase-like_C"/>
</dbReference>
<evidence type="ECO:0000256" key="4">
    <source>
        <dbReference type="ARBA" id="ARBA00022827"/>
    </source>
</evidence>
<dbReference type="OrthoDB" id="9811557at2"/>
<keyword evidence="8" id="KW-1185">Reference proteome</keyword>
<dbReference type="Pfam" id="PF02913">
    <property type="entry name" value="FAD-oxidase_C"/>
    <property type="match status" value="1"/>
</dbReference>
<organism evidence="7 8">
    <name type="scientific">Frigidibacter albus</name>
    <dbReference type="NCBI Taxonomy" id="1465486"/>
    <lineage>
        <taxon>Bacteria</taxon>
        <taxon>Pseudomonadati</taxon>
        <taxon>Pseudomonadota</taxon>
        <taxon>Alphaproteobacteria</taxon>
        <taxon>Rhodobacterales</taxon>
        <taxon>Paracoccaceae</taxon>
        <taxon>Frigidibacter</taxon>
    </lineage>
</organism>
<dbReference type="SUPFAM" id="SSF56176">
    <property type="entry name" value="FAD-binding/transporter-associated domain-like"/>
    <property type="match status" value="1"/>
</dbReference>
<dbReference type="GO" id="GO:0016491">
    <property type="term" value="F:oxidoreductase activity"/>
    <property type="evidence" value="ECO:0007669"/>
    <property type="project" value="UniProtKB-KW"/>
</dbReference>
<dbReference type="FunFam" id="1.10.45.10:FF:000001">
    <property type="entry name" value="D-lactate dehydrogenase mitochondrial"/>
    <property type="match status" value="1"/>
</dbReference>
<evidence type="ECO:0000256" key="5">
    <source>
        <dbReference type="ARBA" id="ARBA00023002"/>
    </source>
</evidence>
<dbReference type="Gene3D" id="3.30.465.10">
    <property type="match status" value="1"/>
</dbReference>
<reference evidence="7 8" key="1">
    <citation type="submission" date="2020-01" db="EMBL/GenBank/DDBJ databases">
        <title>Frigidibacter albus SP32T (=CGMCC 1.13995T).</title>
        <authorList>
            <person name="Liao X."/>
        </authorList>
    </citation>
    <scope>NUCLEOTIDE SEQUENCE [LARGE SCALE GENOMIC DNA]</scope>
    <source>
        <strain evidence="7 8">SP32</strain>
    </source>
</reference>